<proteinExistence type="predicted"/>
<dbReference type="AlphaFoldDB" id="A0ABD6W5H0"/>
<evidence type="ECO:0000313" key="2">
    <source>
        <dbReference type="Proteomes" id="UP000237881"/>
    </source>
</evidence>
<reference evidence="1 2" key="1">
    <citation type="submission" date="2018-02" db="EMBL/GenBank/DDBJ databases">
        <title>Bacteriophage NCPPB3778 and a type I-E CRISPR drive the evolution of the US Biological Select Agent, Rathayibacter toxicus.</title>
        <authorList>
            <person name="Davis E.W.II."/>
            <person name="Tabima J.F."/>
            <person name="Weisberg A.J."/>
            <person name="Lopes L.D."/>
            <person name="Wiseman M.S."/>
            <person name="Wiseman M.S."/>
            <person name="Pupko T."/>
            <person name="Belcher M.S."/>
            <person name="Sechler A.J."/>
            <person name="Tancos M.A."/>
            <person name="Schroeder B.K."/>
            <person name="Murray T.D."/>
            <person name="Luster D.G."/>
            <person name="Schneider W.L."/>
            <person name="Rogers E."/>
            <person name="Andreote F.D."/>
            <person name="Grunwald N.J."/>
            <person name="Putnam M.L."/>
            <person name="Chang J.H."/>
        </authorList>
    </citation>
    <scope>NUCLEOTIDE SEQUENCE [LARGE SCALE GENOMIC DNA]</scope>
    <source>
        <strain evidence="1 2">AY1I9</strain>
    </source>
</reference>
<dbReference type="EMBL" id="PSUL01000056">
    <property type="protein sequence ID" value="PPF09870.1"/>
    <property type="molecule type" value="Genomic_DNA"/>
</dbReference>
<protein>
    <submittedName>
        <fullName evidence="1">Uncharacterized protein</fullName>
    </submittedName>
</protein>
<sequence length="106" mass="11662">MTISAPAFAFVTDDDGEGRLDLDTNVLVDESVGADSTGNFAIRRDLFPVNVSARAQEKQKATADRLTVANTLALLAAGRVQGDARGERSVSRDVYHRGLRWRRRRC</sequence>
<name>A0ABD6W5H0_RATRA</name>
<gene>
    <name evidence="1" type="ORF">C5C04_14170</name>
</gene>
<evidence type="ECO:0000313" key="1">
    <source>
        <dbReference type="EMBL" id="PPF09870.1"/>
    </source>
</evidence>
<accession>A0ABD6W5H0</accession>
<organism evidence="1 2">
    <name type="scientific">Rathayibacter rathayi</name>
    <name type="common">Corynebacterium rathayi</name>
    <dbReference type="NCBI Taxonomy" id="33887"/>
    <lineage>
        <taxon>Bacteria</taxon>
        <taxon>Bacillati</taxon>
        <taxon>Actinomycetota</taxon>
        <taxon>Actinomycetes</taxon>
        <taxon>Micrococcales</taxon>
        <taxon>Microbacteriaceae</taxon>
        <taxon>Rathayibacter</taxon>
    </lineage>
</organism>
<comment type="caution">
    <text evidence="1">The sequence shown here is derived from an EMBL/GenBank/DDBJ whole genome shotgun (WGS) entry which is preliminary data.</text>
</comment>
<dbReference type="Proteomes" id="UP000237881">
    <property type="component" value="Unassembled WGS sequence"/>
</dbReference>